<gene>
    <name evidence="15" type="primary">Pdik1l_0</name>
    <name evidence="15" type="ORF">PROATE_R09272</name>
</gene>
<comment type="caution">
    <text evidence="15">The sequence shown here is derived from an EMBL/GenBank/DDBJ whole genome shotgun (WGS) entry which is preliminary data.</text>
</comment>
<dbReference type="FunFam" id="3.30.200.20:FF:000165">
    <property type="entry name" value="Serine/threonine-protein kinase PDIK1L"/>
    <property type="match status" value="1"/>
</dbReference>
<evidence type="ECO:0000256" key="8">
    <source>
        <dbReference type="ARBA" id="ARBA00023242"/>
    </source>
</evidence>
<feature type="domain" description="Protein kinase" evidence="14">
    <location>
        <begin position="7"/>
        <end position="322"/>
    </location>
</feature>
<dbReference type="SMART" id="SM00220">
    <property type="entry name" value="S_TKc"/>
    <property type="match status" value="1"/>
</dbReference>
<dbReference type="AlphaFoldDB" id="A0A7K5F5S5"/>
<comment type="catalytic activity">
    <reaction evidence="10">
        <text>L-threonyl-[protein] + ATP = O-phospho-L-threonyl-[protein] + ADP + H(+)</text>
        <dbReference type="Rhea" id="RHEA:46608"/>
        <dbReference type="Rhea" id="RHEA-COMP:11060"/>
        <dbReference type="Rhea" id="RHEA-COMP:11605"/>
        <dbReference type="ChEBI" id="CHEBI:15378"/>
        <dbReference type="ChEBI" id="CHEBI:30013"/>
        <dbReference type="ChEBI" id="CHEBI:30616"/>
        <dbReference type="ChEBI" id="CHEBI:61977"/>
        <dbReference type="ChEBI" id="CHEBI:456216"/>
        <dbReference type="EC" id="2.7.11.1"/>
    </reaction>
</comment>
<keyword evidence="4" id="KW-0808">Transferase</keyword>
<evidence type="ECO:0000259" key="14">
    <source>
        <dbReference type="PROSITE" id="PS50011"/>
    </source>
</evidence>
<feature type="non-terminal residue" evidence="15">
    <location>
        <position position="1"/>
    </location>
</feature>
<proteinExistence type="inferred from homology"/>
<dbReference type="GO" id="GO:0004674">
    <property type="term" value="F:protein serine/threonine kinase activity"/>
    <property type="evidence" value="ECO:0007669"/>
    <property type="project" value="UniProtKB-KW"/>
</dbReference>
<evidence type="ECO:0000256" key="5">
    <source>
        <dbReference type="ARBA" id="ARBA00022741"/>
    </source>
</evidence>
<dbReference type="Proteomes" id="UP000562415">
    <property type="component" value="Unassembled WGS sequence"/>
</dbReference>
<evidence type="ECO:0000256" key="4">
    <source>
        <dbReference type="ARBA" id="ARBA00022679"/>
    </source>
</evidence>
<dbReference type="PROSITE" id="PS00108">
    <property type="entry name" value="PROTEIN_KINASE_ST"/>
    <property type="match status" value="1"/>
</dbReference>
<dbReference type="InterPro" id="IPR017441">
    <property type="entry name" value="Protein_kinase_ATP_BS"/>
</dbReference>
<keyword evidence="3 13" id="KW-0723">Serine/threonine-protein kinase</keyword>
<dbReference type="SUPFAM" id="SSF56112">
    <property type="entry name" value="Protein kinase-like (PK-like)"/>
    <property type="match status" value="1"/>
</dbReference>
<dbReference type="FunFam" id="1.10.510.10:FF:000174">
    <property type="entry name" value="Serine/threonine-protein kinase PDIK1L"/>
    <property type="match status" value="1"/>
</dbReference>
<dbReference type="PANTHER" id="PTHR11042">
    <property type="entry name" value="EUKARYOTIC TRANSLATION INITIATION FACTOR 2-ALPHA KINASE EIF2-ALPHA KINASE -RELATED"/>
    <property type="match status" value="1"/>
</dbReference>
<dbReference type="OrthoDB" id="4062651at2759"/>
<name>A0A7K5F5S5_PROAR</name>
<evidence type="ECO:0000313" key="15">
    <source>
        <dbReference type="EMBL" id="NWS40258.1"/>
    </source>
</evidence>
<dbReference type="Gene3D" id="3.30.200.20">
    <property type="entry name" value="Phosphorylase Kinase, domain 1"/>
    <property type="match status" value="1"/>
</dbReference>
<comment type="similarity">
    <text evidence="9">Belongs to the protein kinase superfamily. Ser/Thr protein kinase family. GCN2 subfamily.</text>
</comment>
<dbReference type="InterPro" id="IPR000719">
    <property type="entry name" value="Prot_kinase_dom"/>
</dbReference>
<comment type="subcellular location">
    <subcellularLocation>
        <location evidence="1">Nucleus</location>
    </subcellularLocation>
</comment>
<dbReference type="PROSITE" id="PS50011">
    <property type="entry name" value="PROTEIN_KINASE_DOM"/>
    <property type="match status" value="1"/>
</dbReference>
<evidence type="ECO:0000256" key="1">
    <source>
        <dbReference type="ARBA" id="ARBA00004123"/>
    </source>
</evidence>
<evidence type="ECO:0000256" key="6">
    <source>
        <dbReference type="ARBA" id="ARBA00022777"/>
    </source>
</evidence>
<dbReference type="PROSITE" id="PS00107">
    <property type="entry name" value="PROTEIN_KINASE_ATP"/>
    <property type="match status" value="1"/>
</dbReference>
<evidence type="ECO:0000313" key="16">
    <source>
        <dbReference type="Proteomes" id="UP000562415"/>
    </source>
</evidence>
<keyword evidence="8" id="KW-0539">Nucleus</keyword>
<dbReference type="EC" id="2.7.11.1" evidence="2"/>
<dbReference type="GO" id="GO:0005654">
    <property type="term" value="C:nucleoplasm"/>
    <property type="evidence" value="ECO:0007669"/>
    <property type="project" value="UniProtKB-ARBA"/>
</dbReference>
<dbReference type="InterPro" id="IPR008271">
    <property type="entry name" value="Ser/Thr_kinase_AS"/>
</dbReference>
<dbReference type="PANTHER" id="PTHR11042:SF169">
    <property type="entry name" value="PROTEIN KINASE DOMAIN-CONTAINING PROTEIN"/>
    <property type="match status" value="1"/>
</dbReference>
<evidence type="ECO:0000256" key="12">
    <source>
        <dbReference type="PROSITE-ProRule" id="PRU10141"/>
    </source>
</evidence>
<protein>
    <recommendedName>
        <fullName evidence="2">non-specific serine/threonine protein kinase</fullName>
        <ecNumber evidence="2">2.7.11.1</ecNumber>
    </recommendedName>
</protein>
<evidence type="ECO:0000256" key="10">
    <source>
        <dbReference type="ARBA" id="ARBA00047899"/>
    </source>
</evidence>
<feature type="non-terminal residue" evidence="15">
    <location>
        <position position="331"/>
    </location>
</feature>
<dbReference type="GO" id="GO:0005737">
    <property type="term" value="C:cytoplasm"/>
    <property type="evidence" value="ECO:0007669"/>
    <property type="project" value="TreeGrafter"/>
</dbReference>
<evidence type="ECO:0000256" key="2">
    <source>
        <dbReference type="ARBA" id="ARBA00012513"/>
    </source>
</evidence>
<comment type="catalytic activity">
    <reaction evidence="11">
        <text>L-seryl-[protein] + ATP = O-phospho-L-seryl-[protein] + ADP + H(+)</text>
        <dbReference type="Rhea" id="RHEA:17989"/>
        <dbReference type="Rhea" id="RHEA-COMP:9863"/>
        <dbReference type="Rhea" id="RHEA-COMP:11604"/>
        <dbReference type="ChEBI" id="CHEBI:15378"/>
        <dbReference type="ChEBI" id="CHEBI:29999"/>
        <dbReference type="ChEBI" id="CHEBI:30616"/>
        <dbReference type="ChEBI" id="CHEBI:83421"/>
        <dbReference type="ChEBI" id="CHEBI:456216"/>
        <dbReference type="EC" id="2.7.11.1"/>
    </reaction>
</comment>
<dbReference type="GO" id="GO:0110031">
    <property type="term" value="P:negative regulation of G2/MI transition of meiotic cell cycle"/>
    <property type="evidence" value="ECO:0007669"/>
    <property type="project" value="TreeGrafter"/>
</dbReference>
<sequence>MAEEAKYSIIREVGRGNYGVVYEAILNQTRSKVAVKRIHCNVPENVELALQEFWALQSIQRQHENVIQLEECILQNGQVFQPISHRYGKSDSHLLLIETCLKGRRCMDPKSACFLWFVMEFCDGGNMNEYLLSRSPDAQLNNSFMQQLSSAVAFLHRNQIVHRDLKSDNILISHRRGSPIVKVADFGLSKVCQEKGNVNQHRFSSACGSNFYMAPEVWEGHYTAKADIFALGIIFWAMVERITFRDGDSKKELLGTYICQGKELIPLGEALLENPNMKLQIPLKKKSMPGDLCKLLHDMLAFNPKERLDAFQLEVRMRQISYGKKRQRSVS</sequence>
<evidence type="ECO:0000256" key="11">
    <source>
        <dbReference type="ARBA" id="ARBA00048679"/>
    </source>
</evidence>
<dbReference type="Pfam" id="PF00069">
    <property type="entry name" value="Pkinase"/>
    <property type="match status" value="1"/>
</dbReference>
<evidence type="ECO:0000256" key="7">
    <source>
        <dbReference type="ARBA" id="ARBA00022840"/>
    </source>
</evidence>
<keyword evidence="6 15" id="KW-0418">Kinase</keyword>
<organism evidence="15 16">
    <name type="scientific">Probosciger aterrimus</name>
    <name type="common">Palm cockatoo</name>
    <dbReference type="NCBI Taxonomy" id="141839"/>
    <lineage>
        <taxon>Eukaryota</taxon>
        <taxon>Metazoa</taxon>
        <taxon>Chordata</taxon>
        <taxon>Craniata</taxon>
        <taxon>Vertebrata</taxon>
        <taxon>Euteleostomi</taxon>
        <taxon>Archelosauria</taxon>
        <taxon>Archosauria</taxon>
        <taxon>Dinosauria</taxon>
        <taxon>Saurischia</taxon>
        <taxon>Theropoda</taxon>
        <taxon>Coelurosauria</taxon>
        <taxon>Aves</taxon>
        <taxon>Neognathae</taxon>
        <taxon>Neoaves</taxon>
        <taxon>Telluraves</taxon>
        <taxon>Australaves</taxon>
        <taxon>Psittaciformes</taxon>
        <taxon>Cacatuidae</taxon>
        <taxon>Probosciger</taxon>
    </lineage>
</organism>
<keyword evidence="16" id="KW-1185">Reference proteome</keyword>
<reference evidence="15 16" key="1">
    <citation type="submission" date="2019-09" db="EMBL/GenBank/DDBJ databases">
        <title>Bird 10,000 Genomes (B10K) Project - Family phase.</title>
        <authorList>
            <person name="Zhang G."/>
        </authorList>
    </citation>
    <scope>NUCLEOTIDE SEQUENCE [LARGE SCALE GENOMIC DNA]</scope>
    <source>
        <strain evidence="15">B10K-DU-017-47</strain>
    </source>
</reference>
<feature type="binding site" evidence="12">
    <location>
        <position position="36"/>
    </location>
    <ligand>
        <name>ATP</name>
        <dbReference type="ChEBI" id="CHEBI:30616"/>
    </ligand>
</feature>
<dbReference type="InterPro" id="IPR050339">
    <property type="entry name" value="CC_SR_Kinase"/>
</dbReference>
<keyword evidence="5 12" id="KW-0547">Nucleotide-binding</keyword>
<dbReference type="InterPro" id="IPR011009">
    <property type="entry name" value="Kinase-like_dom_sf"/>
</dbReference>
<evidence type="ECO:0000256" key="9">
    <source>
        <dbReference type="ARBA" id="ARBA00037982"/>
    </source>
</evidence>
<accession>A0A7K5F5S5</accession>
<dbReference type="EMBL" id="VYZH01000581">
    <property type="protein sequence ID" value="NWS40258.1"/>
    <property type="molecule type" value="Genomic_DNA"/>
</dbReference>
<keyword evidence="7 12" id="KW-0067">ATP-binding</keyword>
<evidence type="ECO:0000256" key="13">
    <source>
        <dbReference type="RuleBase" id="RU000304"/>
    </source>
</evidence>
<evidence type="ECO:0000256" key="3">
    <source>
        <dbReference type="ARBA" id="ARBA00022527"/>
    </source>
</evidence>
<dbReference type="Gene3D" id="1.10.510.10">
    <property type="entry name" value="Transferase(Phosphotransferase) domain 1"/>
    <property type="match status" value="1"/>
</dbReference>
<dbReference type="GO" id="GO:0005524">
    <property type="term" value="F:ATP binding"/>
    <property type="evidence" value="ECO:0007669"/>
    <property type="project" value="UniProtKB-UniRule"/>
</dbReference>